<reference evidence="4" key="1">
    <citation type="journal article" date="2021" name="PeerJ">
        <title>Extensive microbial diversity within the chicken gut microbiome revealed by metagenomics and culture.</title>
        <authorList>
            <person name="Gilroy R."/>
            <person name="Ravi A."/>
            <person name="Getino M."/>
            <person name="Pursley I."/>
            <person name="Horton D.L."/>
            <person name="Alikhan N.F."/>
            <person name="Baker D."/>
            <person name="Gharbi K."/>
            <person name="Hall N."/>
            <person name="Watson M."/>
            <person name="Adriaenssens E.M."/>
            <person name="Foster-Nyarko E."/>
            <person name="Jarju S."/>
            <person name="Secka A."/>
            <person name="Antonio M."/>
            <person name="Oren A."/>
            <person name="Chaudhuri R.R."/>
            <person name="La Ragione R."/>
            <person name="Hildebrand F."/>
            <person name="Pallen M.J."/>
        </authorList>
    </citation>
    <scope>NUCLEOTIDE SEQUENCE</scope>
    <source>
        <strain evidence="4">CHK33-5263</strain>
    </source>
</reference>
<evidence type="ECO:0000256" key="3">
    <source>
        <dbReference type="SAM" id="Phobius"/>
    </source>
</evidence>
<dbReference type="InterPro" id="IPR004995">
    <property type="entry name" value="Spore_Ger"/>
</dbReference>
<dbReference type="PANTHER" id="PTHR22550:SF5">
    <property type="entry name" value="LEUCINE ZIPPER PROTEIN 4"/>
    <property type="match status" value="1"/>
</dbReference>
<dbReference type="Proteomes" id="UP000824044">
    <property type="component" value="Unassembled WGS sequence"/>
</dbReference>
<organism evidence="4 5">
    <name type="scientific">Candidatus Gallimonas intestinigallinarum</name>
    <dbReference type="NCBI Taxonomy" id="2838604"/>
    <lineage>
        <taxon>Bacteria</taxon>
        <taxon>Bacillati</taxon>
        <taxon>Bacillota</taxon>
        <taxon>Clostridia</taxon>
        <taxon>Candidatus Gallimonas</taxon>
    </lineage>
</organism>
<dbReference type="AlphaFoldDB" id="A0A9D2DWT3"/>
<dbReference type="GO" id="GO:0016020">
    <property type="term" value="C:membrane"/>
    <property type="evidence" value="ECO:0007669"/>
    <property type="project" value="InterPro"/>
</dbReference>
<evidence type="ECO:0000313" key="4">
    <source>
        <dbReference type="EMBL" id="HIZ24474.1"/>
    </source>
</evidence>
<dbReference type="EMBL" id="DXBS01000063">
    <property type="protein sequence ID" value="HIZ24474.1"/>
    <property type="molecule type" value="Genomic_DNA"/>
</dbReference>
<comment type="similarity">
    <text evidence="1">Belongs to the GerABKA family.</text>
</comment>
<sequence>MNTGGTTKTITGDLKCDRETMRALLPAEDIFTFDFTDEAGRQFVCFFADALTDKDLLSQQVFAPLQHTETAAEIRSVQEAVRAPEMRTEHDLAKLADEVLAGNPVLLWEGAREALILGTKKVPLRTIAEPPTDVAIKGPREGFIEDVKTNSALVRKRLKTGELMMETLTVGRRSQTAVMVCYLKGTCRDDVVRAIKEKLEAIDIDAVPDSSYLTRFLSDRPYSLVKQVGTTEKPDIFCAKLAEGRVGLLVDGSPIALTLPYMLVEDFQSGEDYFVPAFRATFMRLLRLFALIVAIYLPAFYVSAQLFKLQLLPVKLLLTIAGSIRDIPLSPSLEMLLVLLVLEVLNEASIRMPKYVGMALSVVGALVLGETAVSAGFVSTPAIIIIAFSGIGLYAVPNLIEETSIVRFAMLLAAGSVGTYGIILLTAFILIYLVSTENFGVPLAAPFAPFYGRDMRDALVKYNLHSLKTRPAALKSPNKRRLK</sequence>
<feature type="transmembrane region" description="Helical" evidence="3">
    <location>
        <begin position="327"/>
        <end position="345"/>
    </location>
</feature>
<dbReference type="Pfam" id="PF03323">
    <property type="entry name" value="GerA"/>
    <property type="match status" value="1"/>
</dbReference>
<proteinExistence type="inferred from homology"/>
<dbReference type="PIRSF" id="PIRSF005690">
    <property type="entry name" value="GerBA"/>
    <property type="match status" value="1"/>
</dbReference>
<keyword evidence="2 3" id="KW-0472">Membrane</keyword>
<feature type="transmembrane region" description="Helical" evidence="3">
    <location>
        <begin position="352"/>
        <end position="369"/>
    </location>
</feature>
<evidence type="ECO:0000256" key="1">
    <source>
        <dbReference type="ARBA" id="ARBA00005278"/>
    </source>
</evidence>
<dbReference type="PANTHER" id="PTHR22550">
    <property type="entry name" value="SPORE GERMINATION PROTEIN"/>
    <property type="match status" value="1"/>
</dbReference>
<name>A0A9D2DWT3_9FIRM</name>
<protein>
    <submittedName>
        <fullName evidence="4">Spore germination protein</fullName>
    </submittedName>
</protein>
<dbReference type="InterPro" id="IPR050768">
    <property type="entry name" value="UPF0353/GerABKA_families"/>
</dbReference>
<feature type="transmembrane region" description="Helical" evidence="3">
    <location>
        <begin position="408"/>
        <end position="434"/>
    </location>
</feature>
<comment type="caution">
    <text evidence="4">The sequence shown here is derived from an EMBL/GenBank/DDBJ whole genome shotgun (WGS) entry which is preliminary data.</text>
</comment>
<keyword evidence="3" id="KW-1133">Transmembrane helix</keyword>
<feature type="transmembrane region" description="Helical" evidence="3">
    <location>
        <begin position="375"/>
        <end position="396"/>
    </location>
</feature>
<keyword evidence="3" id="KW-0812">Transmembrane</keyword>
<dbReference type="GO" id="GO:0009847">
    <property type="term" value="P:spore germination"/>
    <property type="evidence" value="ECO:0007669"/>
    <property type="project" value="InterPro"/>
</dbReference>
<reference evidence="4" key="2">
    <citation type="submission" date="2021-04" db="EMBL/GenBank/DDBJ databases">
        <authorList>
            <person name="Gilroy R."/>
        </authorList>
    </citation>
    <scope>NUCLEOTIDE SEQUENCE</scope>
    <source>
        <strain evidence="4">CHK33-5263</strain>
    </source>
</reference>
<accession>A0A9D2DWT3</accession>
<evidence type="ECO:0000256" key="2">
    <source>
        <dbReference type="ARBA" id="ARBA00023136"/>
    </source>
</evidence>
<gene>
    <name evidence="4" type="ORF">H9812_03235</name>
</gene>
<evidence type="ECO:0000313" key="5">
    <source>
        <dbReference type="Proteomes" id="UP000824044"/>
    </source>
</evidence>
<feature type="transmembrane region" description="Helical" evidence="3">
    <location>
        <begin position="288"/>
        <end position="307"/>
    </location>
</feature>